<dbReference type="InterPro" id="IPR030830">
    <property type="entry name" value="Myo_inos_IolC"/>
</dbReference>
<dbReference type="Pfam" id="PF00294">
    <property type="entry name" value="PfkB"/>
    <property type="match status" value="1"/>
</dbReference>
<dbReference type="Gene3D" id="2.20.150.10">
    <property type="entry name" value="putative 5-dehydro-2- deoxygluconokinase"/>
    <property type="match status" value="1"/>
</dbReference>
<keyword evidence="8" id="KW-1185">Reference proteome</keyword>
<evidence type="ECO:0000256" key="3">
    <source>
        <dbReference type="ARBA" id="ARBA00022741"/>
    </source>
</evidence>
<reference evidence="7" key="1">
    <citation type="submission" date="2023-07" db="EMBL/GenBank/DDBJ databases">
        <title>Two novel species in the genus Flavivirga.</title>
        <authorList>
            <person name="Kwon K."/>
        </authorList>
    </citation>
    <scope>NUCLEOTIDE SEQUENCE</scope>
    <source>
        <strain evidence="7">KCTC 52353</strain>
    </source>
</reference>
<keyword evidence="4" id="KW-0418">Kinase</keyword>
<evidence type="ECO:0000256" key="2">
    <source>
        <dbReference type="ARBA" id="ARBA00022679"/>
    </source>
</evidence>
<proteinExistence type="inferred from homology"/>
<evidence type="ECO:0000256" key="1">
    <source>
        <dbReference type="ARBA" id="ARBA00010688"/>
    </source>
</evidence>
<dbReference type="InterPro" id="IPR011611">
    <property type="entry name" value="PfkB_dom"/>
</dbReference>
<dbReference type="RefSeq" id="WP_303276572.1">
    <property type="nucleotide sequence ID" value="NZ_JAUOEK010000056.1"/>
</dbReference>
<comment type="similarity">
    <text evidence="1">Belongs to the carbohydrate kinase PfkB family.</text>
</comment>
<sequence>MNFDVLTFGRVSIDLYSKNIGAEFNDIKELTTSIGGSPTNIAVGSQRLGLKTGLFSAVGPDPTGGFIINTLKDEGVDITHVQTINNTTSTAVICGIIPPDRFPLIFYRDNAPDEKITIDHTEKINFSRYRSFLMSGTALAVEPARSAALYATEKAKEAAIPVILDIDFRAISWKDIRTHGIVLRQYLTQCNIVIGTEEELLSVFLEDSNQVSIKESAITDPTISGNVNEAIAKVMKFGVDLLLVKTGAEGVVAYHKDGTVEKVPGFKVDPVNILGAGDSFAAGFLYGYLNGWDTYKSCRLANACGAWMVTKQGCCNFAPYYEEIIQFIENKGGF</sequence>
<dbReference type="Proteomes" id="UP001176883">
    <property type="component" value="Unassembled WGS sequence"/>
</dbReference>
<keyword evidence="2 7" id="KW-0808">Transferase</keyword>
<dbReference type="InterPro" id="IPR029056">
    <property type="entry name" value="Ribokinase-like"/>
</dbReference>
<dbReference type="PANTHER" id="PTHR43085:SF49">
    <property type="entry name" value="5-DEHYDRO-2-DEOXYGLUCONOKINASE"/>
    <property type="match status" value="1"/>
</dbReference>
<dbReference type="PROSITE" id="PS00583">
    <property type="entry name" value="PFKB_KINASES_1"/>
    <property type="match status" value="1"/>
</dbReference>
<keyword evidence="3" id="KW-0547">Nucleotide-binding</keyword>
<protein>
    <submittedName>
        <fullName evidence="7">5-dehydro-2-deoxygluconokinase</fullName>
        <ecNumber evidence="7">2.7.1.92</ecNumber>
    </submittedName>
</protein>
<dbReference type="PANTHER" id="PTHR43085">
    <property type="entry name" value="HEXOKINASE FAMILY MEMBER"/>
    <property type="match status" value="1"/>
</dbReference>
<name>A0ABT8W6Y6_9FLAO</name>
<evidence type="ECO:0000256" key="5">
    <source>
        <dbReference type="ARBA" id="ARBA00022840"/>
    </source>
</evidence>
<dbReference type="NCBIfam" id="TIGR04382">
    <property type="entry name" value="myo_inos_iolC_N"/>
    <property type="match status" value="1"/>
</dbReference>
<dbReference type="EMBL" id="JAUOEK010000056">
    <property type="protein sequence ID" value="MDO5968888.1"/>
    <property type="molecule type" value="Genomic_DNA"/>
</dbReference>
<evidence type="ECO:0000313" key="8">
    <source>
        <dbReference type="Proteomes" id="UP001176883"/>
    </source>
</evidence>
<gene>
    <name evidence="7" type="primary">iolC</name>
    <name evidence="7" type="ORF">Q4Q35_03630</name>
</gene>
<comment type="caution">
    <text evidence="7">The sequence shown here is derived from an EMBL/GenBank/DDBJ whole genome shotgun (WGS) entry which is preliminary data.</text>
</comment>
<dbReference type="InterPro" id="IPR023314">
    <property type="entry name" value="Myo_inos_IolC-like_sf"/>
</dbReference>
<accession>A0ABT8W6Y6</accession>
<evidence type="ECO:0000313" key="7">
    <source>
        <dbReference type="EMBL" id="MDO5968888.1"/>
    </source>
</evidence>
<keyword evidence="5" id="KW-0067">ATP-binding</keyword>
<dbReference type="EC" id="2.7.1.92" evidence="7"/>
<dbReference type="CDD" id="cd01166">
    <property type="entry name" value="KdgK"/>
    <property type="match status" value="1"/>
</dbReference>
<dbReference type="SUPFAM" id="SSF53613">
    <property type="entry name" value="Ribokinase-like"/>
    <property type="match status" value="1"/>
</dbReference>
<feature type="domain" description="Carbohydrate kinase PfkB" evidence="6">
    <location>
        <begin position="4"/>
        <end position="318"/>
    </location>
</feature>
<evidence type="ECO:0000256" key="4">
    <source>
        <dbReference type="ARBA" id="ARBA00022777"/>
    </source>
</evidence>
<dbReference type="GO" id="GO:0047590">
    <property type="term" value="F:5-dehydro-2-deoxygluconokinase activity"/>
    <property type="evidence" value="ECO:0007669"/>
    <property type="project" value="UniProtKB-EC"/>
</dbReference>
<dbReference type="InterPro" id="IPR050306">
    <property type="entry name" value="PfkB_Carbo_kinase"/>
</dbReference>
<dbReference type="InterPro" id="IPR002173">
    <property type="entry name" value="Carboh/pur_kinase_PfkB_CS"/>
</dbReference>
<organism evidence="7 8">
    <name type="scientific">Flavivirga aquimarina</name>
    <dbReference type="NCBI Taxonomy" id="2027862"/>
    <lineage>
        <taxon>Bacteria</taxon>
        <taxon>Pseudomonadati</taxon>
        <taxon>Bacteroidota</taxon>
        <taxon>Flavobacteriia</taxon>
        <taxon>Flavobacteriales</taxon>
        <taxon>Flavobacteriaceae</taxon>
        <taxon>Flavivirga</taxon>
    </lineage>
</organism>
<evidence type="ECO:0000259" key="6">
    <source>
        <dbReference type="Pfam" id="PF00294"/>
    </source>
</evidence>
<dbReference type="Gene3D" id="3.40.1190.20">
    <property type="match status" value="1"/>
</dbReference>